<dbReference type="PANTHER" id="PTHR30269:SF32">
    <property type="entry name" value="MEMBRANE TRANSPORTER PROTEIN-RELATED"/>
    <property type="match status" value="1"/>
</dbReference>
<accession>A0AAW4YV92</accession>
<feature type="transmembrane region" description="Helical" evidence="8">
    <location>
        <begin position="197"/>
        <end position="214"/>
    </location>
</feature>
<comment type="subcellular location">
    <subcellularLocation>
        <location evidence="1 8">Cell membrane</location>
        <topology evidence="1 8">Multi-pass membrane protein</topology>
    </subcellularLocation>
</comment>
<evidence type="ECO:0000256" key="1">
    <source>
        <dbReference type="ARBA" id="ARBA00004651"/>
    </source>
</evidence>
<dbReference type="Pfam" id="PF01925">
    <property type="entry name" value="TauE"/>
    <property type="match status" value="1"/>
</dbReference>
<evidence type="ECO:0000256" key="7">
    <source>
        <dbReference type="ARBA" id="ARBA00023136"/>
    </source>
</evidence>
<keyword evidence="7 8" id="KW-0472">Membrane</keyword>
<feature type="transmembrane region" description="Helical" evidence="8">
    <location>
        <begin position="75"/>
        <end position="94"/>
    </location>
</feature>
<dbReference type="InterPro" id="IPR002781">
    <property type="entry name" value="TM_pro_TauE-like"/>
</dbReference>
<evidence type="ECO:0000256" key="3">
    <source>
        <dbReference type="ARBA" id="ARBA00022448"/>
    </source>
</evidence>
<evidence type="ECO:0000313" key="9">
    <source>
        <dbReference type="EMBL" id="MCE8052854.1"/>
    </source>
</evidence>
<dbReference type="GO" id="GO:0005886">
    <property type="term" value="C:plasma membrane"/>
    <property type="evidence" value="ECO:0007669"/>
    <property type="project" value="UniProtKB-SubCell"/>
</dbReference>
<feature type="transmembrane region" description="Helical" evidence="8">
    <location>
        <begin position="134"/>
        <end position="155"/>
    </location>
</feature>
<feature type="transmembrane region" description="Helical" evidence="8">
    <location>
        <begin position="167"/>
        <end position="185"/>
    </location>
</feature>
<dbReference type="EMBL" id="JABFTS010000007">
    <property type="protein sequence ID" value="MCE8052854.1"/>
    <property type="molecule type" value="Genomic_DNA"/>
</dbReference>
<dbReference type="RefSeq" id="WP_234240208.1">
    <property type="nucleotide sequence ID" value="NZ_JABFTS010000007.1"/>
</dbReference>
<keyword evidence="6 8" id="KW-1133">Transmembrane helix</keyword>
<sequence length="249" mass="26108">MTLDPLLLVLVTITFVVAGLVKGVIGMGMPTVSLALLAATVGLPSAMALLLAPTIITNVWQALVGGYLTQIVRRLWPFLLASVVTVWLGVAILARVDVRWLSGLLGVLIAFYALAGLFNLGLGKLVSRGRHAAPVNGALTGLLTGMTGSSVFPGVAYLQSLGLPRDMLIQAMGVLFVATTMALGLSMGGQRLLSVELGLLSLGAVVPALVGMQLGQRLRQRLSETTFRRVFLSGLLAMGVYLLMRSLTG</sequence>
<keyword evidence="5 8" id="KW-0812">Transmembrane</keyword>
<organism evidence="9 10">
    <name type="scientific">Billgrantia desiderata</name>
    <dbReference type="NCBI Taxonomy" id="52021"/>
    <lineage>
        <taxon>Bacteria</taxon>
        <taxon>Pseudomonadati</taxon>
        <taxon>Pseudomonadota</taxon>
        <taxon>Gammaproteobacteria</taxon>
        <taxon>Oceanospirillales</taxon>
        <taxon>Halomonadaceae</taxon>
        <taxon>Billgrantia</taxon>
    </lineage>
</organism>
<comment type="caution">
    <text evidence="9">The sequence shown here is derived from an EMBL/GenBank/DDBJ whole genome shotgun (WGS) entry which is preliminary data.</text>
</comment>
<dbReference type="InterPro" id="IPR052017">
    <property type="entry name" value="TSUP"/>
</dbReference>
<protein>
    <recommendedName>
        <fullName evidence="8">Probable membrane transporter protein</fullName>
    </recommendedName>
</protein>
<keyword evidence="4 8" id="KW-1003">Cell membrane</keyword>
<evidence type="ECO:0000256" key="5">
    <source>
        <dbReference type="ARBA" id="ARBA00022692"/>
    </source>
</evidence>
<gene>
    <name evidence="9" type="ORF">HOP61_16295</name>
</gene>
<evidence type="ECO:0000313" key="10">
    <source>
        <dbReference type="Proteomes" id="UP001320178"/>
    </source>
</evidence>
<reference evidence="9" key="2">
    <citation type="journal article" date="2021" name="Front. Microbiol.">
        <title>Aerobic Denitrification and Heterotrophic Sulfur Oxidation in the Genus Halomonas Revealed by Six Novel Species Characterizations and Genome-Based Analysis.</title>
        <authorList>
            <person name="Wang L."/>
            <person name="Shao Z."/>
        </authorList>
    </citation>
    <scope>NUCLEOTIDE SEQUENCE</scope>
    <source>
        <strain evidence="9">MCCC 1A05776</strain>
    </source>
</reference>
<evidence type="ECO:0000256" key="6">
    <source>
        <dbReference type="ARBA" id="ARBA00022989"/>
    </source>
</evidence>
<feature type="transmembrane region" description="Helical" evidence="8">
    <location>
        <begin position="45"/>
        <end position="68"/>
    </location>
</feature>
<evidence type="ECO:0000256" key="2">
    <source>
        <dbReference type="ARBA" id="ARBA00009142"/>
    </source>
</evidence>
<feature type="transmembrane region" description="Helical" evidence="8">
    <location>
        <begin position="226"/>
        <end position="244"/>
    </location>
</feature>
<comment type="similarity">
    <text evidence="2 8">Belongs to the 4-toluene sulfonate uptake permease (TSUP) (TC 2.A.102) family.</text>
</comment>
<evidence type="ECO:0000256" key="8">
    <source>
        <dbReference type="RuleBase" id="RU363041"/>
    </source>
</evidence>
<reference evidence="9" key="1">
    <citation type="submission" date="2020-05" db="EMBL/GenBank/DDBJ databases">
        <authorList>
            <person name="Wang L."/>
            <person name="Shao Z."/>
        </authorList>
    </citation>
    <scope>NUCLEOTIDE SEQUENCE</scope>
    <source>
        <strain evidence="9">MCCC 1A05776</strain>
    </source>
</reference>
<proteinExistence type="inferred from homology"/>
<dbReference type="Proteomes" id="UP001320178">
    <property type="component" value="Unassembled WGS sequence"/>
</dbReference>
<feature type="transmembrane region" description="Helical" evidence="8">
    <location>
        <begin position="100"/>
        <end position="122"/>
    </location>
</feature>
<dbReference type="AlphaFoldDB" id="A0AAW4YV92"/>
<keyword evidence="3" id="KW-0813">Transport</keyword>
<name>A0AAW4YV92_9GAMM</name>
<evidence type="ECO:0000256" key="4">
    <source>
        <dbReference type="ARBA" id="ARBA00022475"/>
    </source>
</evidence>
<dbReference type="PANTHER" id="PTHR30269">
    <property type="entry name" value="TRANSMEMBRANE PROTEIN YFCA"/>
    <property type="match status" value="1"/>
</dbReference>